<evidence type="ECO:0000313" key="1">
    <source>
        <dbReference type="EMBL" id="PSB54815.1"/>
    </source>
</evidence>
<gene>
    <name evidence="1" type="ORF">C7B77_16970</name>
</gene>
<protein>
    <submittedName>
        <fullName evidence="1">Uncharacterized protein</fullName>
    </submittedName>
</protein>
<dbReference type="EMBL" id="PVWO01000231">
    <property type="protein sequence ID" value="PSB54815.1"/>
    <property type="molecule type" value="Genomic_DNA"/>
</dbReference>
<dbReference type="Proteomes" id="UP000238937">
    <property type="component" value="Unassembled WGS sequence"/>
</dbReference>
<reference evidence="1 2" key="1">
    <citation type="submission" date="2018-03" db="EMBL/GenBank/DDBJ databases">
        <title>The ancient ancestry and fast evolution of plastids.</title>
        <authorList>
            <person name="Moore K.R."/>
            <person name="Magnabosco C."/>
            <person name="Momper L."/>
            <person name="Gold D.A."/>
            <person name="Bosak T."/>
            <person name="Fournier G.P."/>
        </authorList>
    </citation>
    <scope>NUCLEOTIDE SEQUENCE [LARGE SCALE GENOMIC DNA]</scope>
    <source>
        <strain evidence="1 2">CCALA 037</strain>
    </source>
</reference>
<evidence type="ECO:0000313" key="2">
    <source>
        <dbReference type="Proteomes" id="UP000238937"/>
    </source>
</evidence>
<dbReference type="AlphaFoldDB" id="A0A2T1GBT6"/>
<dbReference type="RefSeq" id="WP_106307300.1">
    <property type="nucleotide sequence ID" value="NZ_PVWO01000231.1"/>
</dbReference>
<name>A0A2T1GBT6_9CYAN</name>
<dbReference type="OrthoDB" id="1078207at2"/>
<proteinExistence type="predicted"/>
<accession>A0A2T1GBT6</accession>
<comment type="caution">
    <text evidence="1">The sequence shown here is derived from an EMBL/GenBank/DDBJ whole genome shotgun (WGS) entry which is preliminary data.</text>
</comment>
<sequence>MNEDLQKLHLEAGLKIGKDKTCGNKIDYGSEDTAVIAAEKMNQKPNTRNTLEAYPCAFCNGWHIGREMSRSELELYLGDPNIES</sequence>
<keyword evidence="2" id="KW-1185">Reference proteome</keyword>
<organism evidence="1 2">
    <name type="scientific">Chamaesiphon polymorphus CCALA 037</name>
    <dbReference type="NCBI Taxonomy" id="2107692"/>
    <lineage>
        <taxon>Bacteria</taxon>
        <taxon>Bacillati</taxon>
        <taxon>Cyanobacteriota</taxon>
        <taxon>Cyanophyceae</taxon>
        <taxon>Gomontiellales</taxon>
        <taxon>Chamaesiphonaceae</taxon>
        <taxon>Chamaesiphon</taxon>
    </lineage>
</organism>